<feature type="compositionally biased region" description="Low complexity" evidence="3">
    <location>
        <begin position="501"/>
        <end position="510"/>
    </location>
</feature>
<organism evidence="5 6">
    <name type="scientific">SAR324 cluster bacterium</name>
    <dbReference type="NCBI Taxonomy" id="2024889"/>
    <lineage>
        <taxon>Bacteria</taxon>
        <taxon>Deltaproteobacteria</taxon>
        <taxon>SAR324 cluster</taxon>
    </lineage>
</organism>
<dbReference type="PANTHER" id="PTHR48081">
    <property type="entry name" value="AB HYDROLASE SUPERFAMILY PROTEIN C4A8.06C"/>
    <property type="match status" value="1"/>
</dbReference>
<dbReference type="GO" id="GO:0016787">
    <property type="term" value="F:hydrolase activity"/>
    <property type="evidence" value="ECO:0007669"/>
    <property type="project" value="UniProtKB-KW"/>
</dbReference>
<feature type="region of interest" description="Disordered" evidence="3">
    <location>
        <begin position="490"/>
        <end position="516"/>
    </location>
</feature>
<dbReference type="InterPro" id="IPR000182">
    <property type="entry name" value="GNAT_dom"/>
</dbReference>
<evidence type="ECO:0000256" key="1">
    <source>
        <dbReference type="ARBA" id="ARBA00010515"/>
    </source>
</evidence>
<dbReference type="Gene3D" id="3.40.50.1820">
    <property type="entry name" value="alpha/beta hydrolase"/>
    <property type="match status" value="1"/>
</dbReference>
<dbReference type="AlphaFoldDB" id="A0A2D6YIP8"/>
<name>A0A2D6YIP8_9DELT</name>
<dbReference type="InterPro" id="IPR050300">
    <property type="entry name" value="GDXG_lipolytic_enzyme"/>
</dbReference>
<evidence type="ECO:0000313" key="5">
    <source>
        <dbReference type="EMBL" id="MAH63040.1"/>
    </source>
</evidence>
<accession>A0A2D6YIP8</accession>
<dbReference type="SUPFAM" id="SSF55729">
    <property type="entry name" value="Acyl-CoA N-acyltransferases (Nat)"/>
    <property type="match status" value="1"/>
</dbReference>
<dbReference type="Proteomes" id="UP000226525">
    <property type="component" value="Unassembled WGS sequence"/>
</dbReference>
<dbReference type="Pfam" id="PF00583">
    <property type="entry name" value="Acetyltransf_1"/>
    <property type="match status" value="1"/>
</dbReference>
<dbReference type="InterPro" id="IPR013094">
    <property type="entry name" value="AB_hydrolase_3"/>
</dbReference>
<evidence type="ECO:0000313" key="6">
    <source>
        <dbReference type="Proteomes" id="UP000226525"/>
    </source>
</evidence>
<reference evidence="6" key="1">
    <citation type="submission" date="2017-09" db="EMBL/GenBank/DDBJ databases">
        <title>The Reconstruction of 2,631 Draft Metagenome-Assembled Genomes from the Global Oceans.</title>
        <authorList>
            <person name="Tully B.J."/>
            <person name="Graham E.D."/>
            <person name="Heidelberg J.F."/>
        </authorList>
    </citation>
    <scope>NUCLEOTIDE SEQUENCE [LARGE SCALE GENOMIC DNA]</scope>
</reference>
<dbReference type="EMBL" id="NZEX01000072">
    <property type="protein sequence ID" value="MAH63040.1"/>
    <property type="molecule type" value="Genomic_DNA"/>
</dbReference>
<comment type="caution">
    <text evidence="5">The sequence shown here is derived from an EMBL/GenBank/DDBJ whole genome shotgun (WGS) entry which is preliminary data.</text>
</comment>
<dbReference type="GO" id="GO:0016747">
    <property type="term" value="F:acyltransferase activity, transferring groups other than amino-acyl groups"/>
    <property type="evidence" value="ECO:0007669"/>
    <property type="project" value="InterPro"/>
</dbReference>
<evidence type="ECO:0000259" key="4">
    <source>
        <dbReference type="PROSITE" id="PS51186"/>
    </source>
</evidence>
<dbReference type="Pfam" id="PF07859">
    <property type="entry name" value="Abhydrolase_3"/>
    <property type="match status" value="1"/>
</dbReference>
<dbReference type="CDD" id="cd04301">
    <property type="entry name" value="NAT_SF"/>
    <property type="match status" value="1"/>
</dbReference>
<sequence>MKLAPEAQLYLQLRASLNLPDLRTLSPEEGRRISEETSRRWQLSDPPAVESVEQRSSDGPNGPVPLRIYHPIGNLKEELPGLVFCHGGGWVLGNLDGVDGLCRTLCHNAQMVVVSVDYRLAPEHQFPAGAEDCWAATCWAAENVEMLGIDPLKLVVGGDSAGGNLAAVVALRARDEAFPKLAGQVLIYPVTDLTQSQPSYESFAEGYLLTRDSMSWFIQQYLPKGVDLKTPKASVLFAESLVGLPPTLLIVAGFDPLRDEGLAYAQRLREVGVDVIEKNWEGMVHGFINQQDLLPQAREASQWIAQELRGMLSKSSVIRGTKNIPSKSTTAKASGSYEIREMELEDLYRVYVLGEQLYTAEDWPNLYRTWDETDIINNYTTDGEFCWVAETDAGEIVGFALGAMLEKRRNSWIYGWLDWLGVHAAWQGKGVGKRLLEKLTDLFIEQGARMILIDTEADNQKALRFFHKEGFGNSIEHVYLSRNLTRDPEYLKRKRGRKSSSKAWSATKSAPKPQRP</sequence>
<evidence type="ECO:0000256" key="2">
    <source>
        <dbReference type="ARBA" id="ARBA00022801"/>
    </source>
</evidence>
<feature type="compositionally biased region" description="Basic and acidic residues" evidence="3">
    <location>
        <begin position="28"/>
        <end position="39"/>
    </location>
</feature>
<feature type="region of interest" description="Disordered" evidence="3">
    <location>
        <begin position="28"/>
        <end position="63"/>
    </location>
</feature>
<dbReference type="InterPro" id="IPR016181">
    <property type="entry name" value="Acyl_CoA_acyltransferase"/>
</dbReference>
<keyword evidence="2" id="KW-0378">Hydrolase</keyword>
<protein>
    <recommendedName>
        <fullName evidence="4">N-acetyltransferase domain-containing protein</fullName>
    </recommendedName>
</protein>
<dbReference type="SUPFAM" id="SSF53474">
    <property type="entry name" value="alpha/beta-Hydrolases"/>
    <property type="match status" value="1"/>
</dbReference>
<gene>
    <name evidence="5" type="ORF">CMN54_06270</name>
</gene>
<dbReference type="PROSITE" id="PS51186">
    <property type="entry name" value="GNAT"/>
    <property type="match status" value="1"/>
</dbReference>
<comment type="similarity">
    <text evidence="1">Belongs to the 'GDXG' lipolytic enzyme family.</text>
</comment>
<dbReference type="InterPro" id="IPR029058">
    <property type="entry name" value="AB_hydrolase_fold"/>
</dbReference>
<evidence type="ECO:0000256" key="3">
    <source>
        <dbReference type="SAM" id="MobiDB-lite"/>
    </source>
</evidence>
<dbReference type="PANTHER" id="PTHR48081:SF8">
    <property type="entry name" value="ALPHA_BETA HYDROLASE FOLD-3 DOMAIN-CONTAINING PROTEIN-RELATED"/>
    <property type="match status" value="1"/>
</dbReference>
<dbReference type="FunFam" id="3.40.50.1820:FF:000089">
    <property type="entry name" value="Alpha/beta hydrolase"/>
    <property type="match status" value="1"/>
</dbReference>
<feature type="domain" description="N-acetyltransferase" evidence="4">
    <location>
        <begin position="337"/>
        <end position="497"/>
    </location>
</feature>
<proteinExistence type="inferred from homology"/>
<dbReference type="Gene3D" id="3.40.630.30">
    <property type="match status" value="1"/>
</dbReference>